<evidence type="ECO:0000256" key="12">
    <source>
        <dbReference type="ARBA" id="ARBA00023163"/>
    </source>
</evidence>
<dbReference type="Pfam" id="PF08275">
    <property type="entry name" value="DNAG_N"/>
    <property type="match status" value="1"/>
</dbReference>
<dbReference type="InterPro" id="IPR002694">
    <property type="entry name" value="Znf_CHC2"/>
</dbReference>
<evidence type="ECO:0000256" key="2">
    <source>
        <dbReference type="ARBA" id="ARBA00022478"/>
    </source>
</evidence>
<evidence type="ECO:0000256" key="10">
    <source>
        <dbReference type="ARBA" id="ARBA00022842"/>
    </source>
</evidence>
<dbReference type="GO" id="GO:0003899">
    <property type="term" value="F:DNA-directed RNA polymerase activity"/>
    <property type="evidence" value="ECO:0007669"/>
    <property type="project" value="InterPro"/>
</dbReference>
<dbReference type="GO" id="GO:0006269">
    <property type="term" value="P:DNA replication, synthesis of primer"/>
    <property type="evidence" value="ECO:0007669"/>
    <property type="project" value="UniProtKB-KW"/>
</dbReference>
<evidence type="ECO:0000256" key="4">
    <source>
        <dbReference type="ARBA" id="ARBA00022679"/>
    </source>
</evidence>
<dbReference type="GO" id="GO:0000428">
    <property type="term" value="C:DNA-directed RNA polymerase complex"/>
    <property type="evidence" value="ECO:0007669"/>
    <property type="project" value="UniProtKB-KW"/>
</dbReference>
<dbReference type="SMART" id="SM00400">
    <property type="entry name" value="ZnF_CHCC"/>
    <property type="match status" value="1"/>
</dbReference>
<proteinExistence type="predicted"/>
<evidence type="ECO:0000256" key="5">
    <source>
        <dbReference type="ARBA" id="ARBA00022695"/>
    </source>
</evidence>
<dbReference type="Proteomes" id="UP000284434">
    <property type="component" value="Unassembled WGS sequence"/>
</dbReference>
<dbReference type="Pfam" id="PF01807">
    <property type="entry name" value="Zn_ribbon_DnaG"/>
    <property type="match status" value="1"/>
</dbReference>
<keyword evidence="2" id="KW-0240">DNA-directed RNA polymerase</keyword>
<dbReference type="InterPro" id="IPR050219">
    <property type="entry name" value="DnaG_primase"/>
</dbReference>
<keyword evidence="12" id="KW-0804">Transcription</keyword>
<keyword evidence="10" id="KW-0460">Magnesium</keyword>
<keyword evidence="8" id="KW-0863">Zinc-finger</keyword>
<dbReference type="AlphaFoldDB" id="A0A413IBM8"/>
<dbReference type="InterPro" id="IPR013264">
    <property type="entry name" value="DNAG_N"/>
</dbReference>
<keyword evidence="3" id="KW-0639">Primosome</keyword>
<evidence type="ECO:0000256" key="11">
    <source>
        <dbReference type="ARBA" id="ARBA00023125"/>
    </source>
</evidence>
<keyword evidence="6" id="KW-0235">DNA replication</keyword>
<keyword evidence="4" id="KW-0808">Transferase</keyword>
<keyword evidence="11" id="KW-0238">DNA-binding</keyword>
<reference evidence="14 15" key="1">
    <citation type="submission" date="2018-08" db="EMBL/GenBank/DDBJ databases">
        <title>A genome reference for cultivated species of the human gut microbiota.</title>
        <authorList>
            <person name="Zou Y."/>
            <person name="Xue W."/>
            <person name="Luo G."/>
        </authorList>
    </citation>
    <scope>NUCLEOTIDE SEQUENCE [LARGE SCALE GENOMIC DNA]</scope>
    <source>
        <strain evidence="14 15">OF03-11</strain>
    </source>
</reference>
<evidence type="ECO:0000256" key="1">
    <source>
        <dbReference type="ARBA" id="ARBA00001947"/>
    </source>
</evidence>
<evidence type="ECO:0000259" key="13">
    <source>
        <dbReference type="SMART" id="SM00400"/>
    </source>
</evidence>
<dbReference type="InterPro" id="IPR034151">
    <property type="entry name" value="TOPRIM_DnaG_bac"/>
</dbReference>
<dbReference type="PANTHER" id="PTHR30313">
    <property type="entry name" value="DNA PRIMASE"/>
    <property type="match status" value="1"/>
</dbReference>
<dbReference type="GO" id="GO:0008270">
    <property type="term" value="F:zinc ion binding"/>
    <property type="evidence" value="ECO:0007669"/>
    <property type="project" value="UniProtKB-KW"/>
</dbReference>
<evidence type="ECO:0000256" key="6">
    <source>
        <dbReference type="ARBA" id="ARBA00022705"/>
    </source>
</evidence>
<protein>
    <submittedName>
        <fullName evidence="14">DNA primase</fullName>
    </submittedName>
</protein>
<dbReference type="SUPFAM" id="SSF56731">
    <property type="entry name" value="DNA primase core"/>
    <property type="match status" value="1"/>
</dbReference>
<dbReference type="Gene3D" id="3.90.980.10">
    <property type="entry name" value="DNA primase, catalytic core, N-terminal domain"/>
    <property type="match status" value="1"/>
</dbReference>
<comment type="caution">
    <text evidence="14">The sequence shown here is derived from an EMBL/GenBank/DDBJ whole genome shotgun (WGS) entry which is preliminary data.</text>
</comment>
<dbReference type="EMBL" id="QSCO01000012">
    <property type="protein sequence ID" value="RGY06434.1"/>
    <property type="molecule type" value="Genomic_DNA"/>
</dbReference>
<dbReference type="FunFam" id="3.90.580.10:FF:000001">
    <property type="entry name" value="DNA primase"/>
    <property type="match status" value="1"/>
</dbReference>
<dbReference type="GO" id="GO:0003677">
    <property type="term" value="F:DNA binding"/>
    <property type="evidence" value="ECO:0007669"/>
    <property type="project" value="UniProtKB-KW"/>
</dbReference>
<dbReference type="InterPro" id="IPR036977">
    <property type="entry name" value="DNA_primase_Znf_CHC2"/>
</dbReference>
<evidence type="ECO:0000256" key="8">
    <source>
        <dbReference type="ARBA" id="ARBA00022771"/>
    </source>
</evidence>
<name>A0A413IBM8_9BACT</name>
<dbReference type="GO" id="GO:0005737">
    <property type="term" value="C:cytoplasm"/>
    <property type="evidence" value="ECO:0007669"/>
    <property type="project" value="TreeGrafter"/>
</dbReference>
<dbReference type="InterPro" id="IPR006295">
    <property type="entry name" value="DNA_primase_DnaG"/>
</dbReference>
<keyword evidence="9" id="KW-0862">Zinc</keyword>
<evidence type="ECO:0000313" key="14">
    <source>
        <dbReference type="EMBL" id="RGY06434.1"/>
    </source>
</evidence>
<organism evidence="14 15">
    <name type="scientific">Odoribacter splanchnicus</name>
    <dbReference type="NCBI Taxonomy" id="28118"/>
    <lineage>
        <taxon>Bacteria</taxon>
        <taxon>Pseudomonadati</taxon>
        <taxon>Bacteroidota</taxon>
        <taxon>Bacteroidia</taxon>
        <taxon>Bacteroidales</taxon>
        <taxon>Odoribacteraceae</taxon>
        <taxon>Odoribacter</taxon>
    </lineage>
</organism>
<evidence type="ECO:0000256" key="3">
    <source>
        <dbReference type="ARBA" id="ARBA00022515"/>
    </source>
</evidence>
<dbReference type="Gene3D" id="3.40.1360.10">
    <property type="match status" value="1"/>
</dbReference>
<gene>
    <name evidence="14" type="primary">dnaG</name>
    <name evidence="14" type="ORF">DXA53_09610</name>
</gene>
<evidence type="ECO:0000313" key="15">
    <source>
        <dbReference type="Proteomes" id="UP000284434"/>
    </source>
</evidence>
<accession>A0A413IBM8</accession>
<keyword evidence="7" id="KW-0479">Metal-binding</keyword>
<comment type="cofactor">
    <cofactor evidence="1">
        <name>Zn(2+)</name>
        <dbReference type="ChEBI" id="CHEBI:29105"/>
    </cofactor>
</comment>
<dbReference type="PANTHER" id="PTHR30313:SF2">
    <property type="entry name" value="DNA PRIMASE"/>
    <property type="match status" value="1"/>
</dbReference>
<dbReference type="SUPFAM" id="SSF52540">
    <property type="entry name" value="P-loop containing nucleoside triphosphate hydrolases"/>
    <property type="match status" value="1"/>
</dbReference>
<feature type="domain" description="Zinc finger CHC2-type" evidence="13">
    <location>
        <begin position="34"/>
        <end position="88"/>
    </location>
</feature>
<dbReference type="GO" id="GO:1990077">
    <property type="term" value="C:primosome complex"/>
    <property type="evidence" value="ECO:0007669"/>
    <property type="project" value="UniProtKB-KW"/>
</dbReference>
<sequence length="1074" mass="122375">MRIASNIIDSIKAKAGIVEVISEYVHLTPKGQNYIGLCPFHSDSTPSLTVSPSKGIYKCFACDASGDVINFLQEHLKISFVEAVKMLANKYGIEIPDDSCSMADDADQRKRESRLIINDYAAKYFAENLFNETEESNKALAYASSRWPKEYIRMVGIGYASNSWNAFSLWAKGKGLDKDLLLELGLVKTKRMSDDIYDTFRGRIMIPIRDKQRRIIAFTARILPDILANDTNAPKYINSSTSLIYDKSNSLFGIDVAWSAASKNGVMNLVEGAPDVMRLQVIGATNTVAPLCSSWTEAQLSVLKRITSNLNIIPDCDVPKEGEYIGVGFTSAMRTGKLALSLGFAVSIQEIPASDVKCDPDSYLTTKDKLDNLPKLDFVMWYASKVINADGENIQQQAKSIHEVIDLVKTIPDKVLQESYADSLVNVYGREEMWKREIMGIQTMPAPVVSSAISDEEYAALFKGTEIKVGNNCYYGYTKEGEKEISNFIMIPLYLIRDGASASRVFILRNVMGFEVRIEFSIEEMTVLQKFRNRIEREVNFMWYGTSAKFNKLRGILYSSMEVITKISTLGWQKIGFFAFGNGIILNGEWHPVNEEGIVRLGSPLGSFYLPAFSKMNEDNSEKFLFEQKFIHLPESKVRFFQFATQMRLVYGDNAIIGICFIVVCLFRDIIICHRREFPTLFLFGPKGTGKTAFGELLQSVFVYNGDHPNLRTSTMPSLATVLSQAEDAIMHLDEYKNDIDVEKIELLKGLWDCQGRSKLDIETRKREQSKVLSGVIVSGQEKPTVDIALYSRQCVLPFHKDTHTTEEKENFRVLKDWEYEGTSYVVLELLQVRAQFEQSYKDCYEQAVKSICTSLTFCIDERILHNWSVVLASYMAVQHHIQFPFTFEEVFKTVLNGVEYQNEECLHSNELSIFWKTVDYLKHDNQIYGLCDYRIHEYTSLKVDIKMDGRRQTVTREYGNAKKILMIPTNSRMFALYALHLQKTREKVIPENTLKYYLENSPEYIGKVNSVRFASVENVKDWPRQFEAKCFQCQPRLSEKPVQAFCLDFEAVEAAYGISLYSDYMAFDLIHNS</sequence>
<dbReference type="InterPro" id="IPR037068">
    <property type="entry name" value="DNA_primase_core_N_sf"/>
</dbReference>
<keyword evidence="5" id="KW-0548">Nucleotidyltransferase</keyword>
<dbReference type="CDD" id="cd03364">
    <property type="entry name" value="TOPRIM_DnaG_primases"/>
    <property type="match status" value="1"/>
</dbReference>
<dbReference type="SUPFAM" id="SSF57783">
    <property type="entry name" value="Zinc beta-ribbon"/>
    <property type="match status" value="1"/>
</dbReference>
<dbReference type="InterPro" id="IPR027417">
    <property type="entry name" value="P-loop_NTPase"/>
</dbReference>
<evidence type="ECO:0000256" key="7">
    <source>
        <dbReference type="ARBA" id="ARBA00022723"/>
    </source>
</evidence>
<dbReference type="NCBIfam" id="TIGR01391">
    <property type="entry name" value="dnaG"/>
    <property type="match status" value="1"/>
</dbReference>
<dbReference type="Gene3D" id="3.90.580.10">
    <property type="entry name" value="Zinc finger, CHC2-type domain"/>
    <property type="match status" value="1"/>
</dbReference>
<evidence type="ECO:0000256" key="9">
    <source>
        <dbReference type="ARBA" id="ARBA00022833"/>
    </source>
</evidence>
<dbReference type="RefSeq" id="WP_118103835.1">
    <property type="nucleotide sequence ID" value="NZ_QSCO01000012.1"/>
</dbReference>